<dbReference type="SUPFAM" id="SSF50978">
    <property type="entry name" value="WD40 repeat-like"/>
    <property type="match status" value="1"/>
</dbReference>
<gene>
    <name evidence="15" type="primary">SEC13_1</name>
    <name evidence="15" type="ORF">g.25727</name>
</gene>
<evidence type="ECO:0000256" key="2">
    <source>
        <dbReference type="ARBA" id="ARBA00004567"/>
    </source>
</evidence>
<evidence type="ECO:0000256" key="11">
    <source>
        <dbReference type="ARBA" id="ARBA00023132"/>
    </source>
</evidence>
<keyword evidence="9" id="KW-0653">Protein transport</keyword>
<dbReference type="Pfam" id="PF00400">
    <property type="entry name" value="WD40"/>
    <property type="match status" value="4"/>
</dbReference>
<dbReference type="InterPro" id="IPR015943">
    <property type="entry name" value="WD40/YVTN_repeat-like_dom_sf"/>
</dbReference>
<keyword evidence="8" id="KW-0509">mRNA transport</keyword>
<protein>
    <recommendedName>
        <fullName evidence="4">Protein SEC13 homolog</fullName>
    </recommendedName>
</protein>
<comment type="similarity">
    <text evidence="3">Belongs to the WD repeat SEC13 family.</text>
</comment>
<accession>A0A146MEH8</accession>
<keyword evidence="12" id="KW-0458">Lysosome</keyword>
<dbReference type="GO" id="GO:0030127">
    <property type="term" value="C:COPII vesicle coat"/>
    <property type="evidence" value="ECO:0007669"/>
    <property type="project" value="TreeGrafter"/>
</dbReference>
<sequence length="367" mass="40586">HTCSRTHSYTHFFCTMESVVFESGHRDVVHDAKLDYYGKRLVTASADHSIGVYEIQTSHDSGQDNNILSATLLGHEGPVFRVDWAHPRFGVLVGSCGYDNKVIVWQEQNPGCWVQIFEDDRCDAAITSLQFAPQMFGLILAASCADGNVYTWTYQMVQHDSGTLHTWVRESFFAHHGGAFALSWGPETINPTTNVFNASGEAGAVAGVDGIQQLDTASDTSDLVCRLVTGGADNTIRMWMYDTTLPCITADGYSVTGTWIEAQRWNKDSSTIDTNVHHGWIRDVSWSNIASDGTSYIATCGEDGVVCIWCENENGFWDRVASIAIEDGKPYRVNWSITADILSVSVGSKSVHMYKQQGLDWLLVNRS</sequence>
<feature type="repeat" description="WD" evidence="14">
    <location>
        <begin position="227"/>
        <end position="239"/>
    </location>
</feature>
<dbReference type="InterPro" id="IPR001680">
    <property type="entry name" value="WD40_rpt"/>
</dbReference>
<keyword evidence="6 14" id="KW-0853">WD repeat</keyword>
<evidence type="ECO:0000256" key="6">
    <source>
        <dbReference type="ARBA" id="ARBA00022574"/>
    </source>
</evidence>
<evidence type="ECO:0000256" key="13">
    <source>
        <dbReference type="ARBA" id="ARBA00023242"/>
    </source>
</evidence>
<dbReference type="InterPro" id="IPR037363">
    <property type="entry name" value="Sec13/Seh1_fam"/>
</dbReference>
<evidence type="ECO:0000313" key="15">
    <source>
        <dbReference type="EMBL" id="JAQ18198.1"/>
    </source>
</evidence>
<dbReference type="GO" id="GO:0006606">
    <property type="term" value="P:protein import into nucleus"/>
    <property type="evidence" value="ECO:0007669"/>
    <property type="project" value="TreeGrafter"/>
</dbReference>
<comment type="subcellular location">
    <subcellularLocation>
        <location evidence="1">Lysosome</location>
    </subcellularLocation>
    <subcellularLocation>
        <location evidence="2">Nucleus</location>
        <location evidence="2">Nuclear pore complex</location>
    </subcellularLocation>
</comment>
<keyword evidence="10" id="KW-0811">Translocation</keyword>
<dbReference type="PROSITE" id="PS50082">
    <property type="entry name" value="WD_REPEATS_2"/>
    <property type="match status" value="2"/>
</dbReference>
<dbReference type="AlphaFoldDB" id="A0A146MEH8"/>
<dbReference type="GO" id="GO:0005198">
    <property type="term" value="F:structural molecule activity"/>
    <property type="evidence" value="ECO:0007669"/>
    <property type="project" value="InterPro"/>
</dbReference>
<evidence type="ECO:0000256" key="3">
    <source>
        <dbReference type="ARBA" id="ARBA00010102"/>
    </source>
</evidence>
<name>A0A146MEH8_LYGHE</name>
<evidence type="ECO:0000256" key="12">
    <source>
        <dbReference type="ARBA" id="ARBA00023228"/>
    </source>
</evidence>
<evidence type="ECO:0000256" key="4">
    <source>
        <dbReference type="ARBA" id="ARBA00019195"/>
    </source>
</evidence>
<dbReference type="SMART" id="SM00320">
    <property type="entry name" value="WD40"/>
    <property type="match status" value="5"/>
</dbReference>
<organism evidence="15">
    <name type="scientific">Lygus hesperus</name>
    <name type="common">Western plant bug</name>
    <dbReference type="NCBI Taxonomy" id="30085"/>
    <lineage>
        <taxon>Eukaryota</taxon>
        <taxon>Metazoa</taxon>
        <taxon>Ecdysozoa</taxon>
        <taxon>Arthropoda</taxon>
        <taxon>Hexapoda</taxon>
        <taxon>Insecta</taxon>
        <taxon>Pterygota</taxon>
        <taxon>Neoptera</taxon>
        <taxon>Paraneoptera</taxon>
        <taxon>Hemiptera</taxon>
        <taxon>Heteroptera</taxon>
        <taxon>Panheteroptera</taxon>
        <taxon>Cimicomorpha</taxon>
        <taxon>Miridae</taxon>
        <taxon>Mirini</taxon>
        <taxon>Lygus</taxon>
    </lineage>
</organism>
<keyword evidence="7" id="KW-0677">Repeat</keyword>
<evidence type="ECO:0000256" key="7">
    <source>
        <dbReference type="ARBA" id="ARBA00022737"/>
    </source>
</evidence>
<dbReference type="GO" id="GO:0031080">
    <property type="term" value="C:nuclear pore outer ring"/>
    <property type="evidence" value="ECO:0007669"/>
    <property type="project" value="TreeGrafter"/>
</dbReference>
<dbReference type="Gene3D" id="2.130.10.10">
    <property type="entry name" value="YVTN repeat-like/Quinoprotein amine dehydrogenase"/>
    <property type="match status" value="1"/>
</dbReference>
<dbReference type="GO" id="GO:0051028">
    <property type="term" value="P:mRNA transport"/>
    <property type="evidence" value="ECO:0007669"/>
    <property type="project" value="UniProtKB-KW"/>
</dbReference>
<dbReference type="GO" id="GO:0090114">
    <property type="term" value="P:COPII-coated vesicle budding"/>
    <property type="evidence" value="ECO:0007669"/>
    <property type="project" value="TreeGrafter"/>
</dbReference>
<dbReference type="GO" id="GO:0005764">
    <property type="term" value="C:lysosome"/>
    <property type="evidence" value="ECO:0007669"/>
    <property type="project" value="UniProtKB-SubCell"/>
</dbReference>
<evidence type="ECO:0000256" key="1">
    <source>
        <dbReference type="ARBA" id="ARBA00004371"/>
    </source>
</evidence>
<dbReference type="InterPro" id="IPR036322">
    <property type="entry name" value="WD40_repeat_dom_sf"/>
</dbReference>
<evidence type="ECO:0000256" key="10">
    <source>
        <dbReference type="ARBA" id="ARBA00023010"/>
    </source>
</evidence>
<dbReference type="PANTHER" id="PTHR11024:SF2">
    <property type="entry name" value="PROTEIN SEC13 HOMOLOG"/>
    <property type="match status" value="1"/>
</dbReference>
<reference evidence="15" key="1">
    <citation type="journal article" date="2016" name="Gigascience">
        <title>De novo construction of an expanded transcriptome assembly for the western tarnished plant bug, Lygus hesperus.</title>
        <authorList>
            <person name="Tassone E.E."/>
            <person name="Geib S.M."/>
            <person name="Hall B."/>
            <person name="Fabrick J.A."/>
            <person name="Brent C.S."/>
            <person name="Hull J.J."/>
        </authorList>
    </citation>
    <scope>NUCLEOTIDE SEQUENCE</scope>
</reference>
<evidence type="ECO:0000256" key="9">
    <source>
        <dbReference type="ARBA" id="ARBA00022927"/>
    </source>
</evidence>
<feature type="repeat" description="WD" evidence="14">
    <location>
        <begin position="22"/>
        <end position="63"/>
    </location>
</feature>
<keyword evidence="11" id="KW-0906">Nuclear pore complex</keyword>
<keyword evidence="13" id="KW-0539">Nucleus</keyword>
<evidence type="ECO:0000256" key="14">
    <source>
        <dbReference type="PROSITE-ProRule" id="PRU00221"/>
    </source>
</evidence>
<keyword evidence="5" id="KW-0813">Transport</keyword>
<evidence type="ECO:0000256" key="5">
    <source>
        <dbReference type="ARBA" id="ARBA00022448"/>
    </source>
</evidence>
<feature type="non-terminal residue" evidence="15">
    <location>
        <position position="1"/>
    </location>
</feature>
<dbReference type="EMBL" id="GDHC01000431">
    <property type="protein sequence ID" value="JAQ18198.1"/>
    <property type="molecule type" value="Transcribed_RNA"/>
</dbReference>
<dbReference type="PANTHER" id="PTHR11024">
    <property type="entry name" value="NUCLEAR PORE COMPLEX PROTEIN SEC13 / SEH1 FAMILY MEMBER"/>
    <property type="match status" value="1"/>
</dbReference>
<proteinExistence type="inferred from homology"/>
<evidence type="ECO:0000256" key="8">
    <source>
        <dbReference type="ARBA" id="ARBA00022816"/>
    </source>
</evidence>